<sequence>MFAQTALSLRRTSQVHHHIQSAFIYQQWSRRCSHTITTPRHLITHRPRRPRPSFAFSSRNGSSPASLFRPLSTATITTILTPPLLFLGLFIGLWTYKCVMTVIFQEKFIYMPYMPPFARSERIEDYMRSCQPVVWREERIRSTDGTNIGLAVGRIPAQGEIVGEVRKRKEVVLCYFQGNGSSLPPRLPLLSHVLRLLHSRRQPHVTYTIAALSYRGYWTSSGRPTQPGIEMDAQAFLRWIGESYPLSAESDTEIMLWGQSIGAGIAATAAGAYLCSQRQQQSGASSAEPDNPPITALIMETPFTSVRAMLFALYPQKWLPYQYLHPFLRNHWDSEEALRRIANSRSQPRILLVSATRDEVVPSTEVKRLEEVCKSERLVWESKRVIGALHTEATMRREGQEAVAGFVESISNR</sequence>
<feature type="transmembrane region" description="Helical" evidence="1">
    <location>
        <begin position="84"/>
        <end position="104"/>
    </location>
</feature>
<dbReference type="AlphaFoldDB" id="A0A4V5N6N0"/>
<name>A0A4V5N6N0_9PEZI</name>
<keyword evidence="1" id="KW-0472">Membrane</keyword>
<keyword evidence="1" id="KW-1133">Transmembrane helix</keyword>
<dbReference type="SUPFAM" id="SSF53474">
    <property type="entry name" value="alpha/beta-Hydrolases"/>
    <property type="match status" value="1"/>
</dbReference>
<dbReference type="PANTHER" id="PTHR12277:SF64">
    <property type="entry name" value="SUPERFAMILY HYDROLASE, PUTATIVE (AFU_ORTHOLOGUE AFUA_3G01760)-RELATED"/>
    <property type="match status" value="1"/>
</dbReference>
<dbReference type="InterPro" id="IPR029058">
    <property type="entry name" value="AB_hydrolase_fold"/>
</dbReference>
<keyword evidence="3" id="KW-1185">Reference proteome</keyword>
<dbReference type="OrthoDB" id="10249433at2759"/>
<dbReference type="PANTHER" id="PTHR12277">
    <property type="entry name" value="ALPHA/BETA HYDROLASE DOMAIN-CONTAINING PROTEIN"/>
    <property type="match status" value="1"/>
</dbReference>
<proteinExistence type="predicted"/>
<dbReference type="EMBL" id="NAJL01000003">
    <property type="protein sequence ID" value="TKA33219.1"/>
    <property type="molecule type" value="Genomic_DNA"/>
</dbReference>
<gene>
    <name evidence="2" type="ORF">B0A50_00772</name>
</gene>
<evidence type="ECO:0008006" key="4">
    <source>
        <dbReference type="Google" id="ProtNLM"/>
    </source>
</evidence>
<evidence type="ECO:0000313" key="2">
    <source>
        <dbReference type="EMBL" id="TKA33219.1"/>
    </source>
</evidence>
<organism evidence="2 3">
    <name type="scientific">Salinomyces thailandicus</name>
    <dbReference type="NCBI Taxonomy" id="706561"/>
    <lineage>
        <taxon>Eukaryota</taxon>
        <taxon>Fungi</taxon>
        <taxon>Dikarya</taxon>
        <taxon>Ascomycota</taxon>
        <taxon>Pezizomycotina</taxon>
        <taxon>Dothideomycetes</taxon>
        <taxon>Dothideomycetidae</taxon>
        <taxon>Mycosphaerellales</taxon>
        <taxon>Teratosphaeriaceae</taxon>
        <taxon>Salinomyces</taxon>
    </lineage>
</organism>
<evidence type="ECO:0000313" key="3">
    <source>
        <dbReference type="Proteomes" id="UP000308549"/>
    </source>
</evidence>
<comment type="caution">
    <text evidence="2">The sequence shown here is derived from an EMBL/GenBank/DDBJ whole genome shotgun (WGS) entry which is preliminary data.</text>
</comment>
<reference evidence="2 3" key="1">
    <citation type="submission" date="2017-03" db="EMBL/GenBank/DDBJ databases">
        <title>Genomes of endolithic fungi from Antarctica.</title>
        <authorList>
            <person name="Coleine C."/>
            <person name="Masonjones S."/>
            <person name="Stajich J.E."/>
        </authorList>
    </citation>
    <scope>NUCLEOTIDE SEQUENCE [LARGE SCALE GENOMIC DNA]</scope>
    <source>
        <strain evidence="2 3">CCFEE 6315</strain>
    </source>
</reference>
<dbReference type="GO" id="GO:0016020">
    <property type="term" value="C:membrane"/>
    <property type="evidence" value="ECO:0007669"/>
    <property type="project" value="TreeGrafter"/>
</dbReference>
<protein>
    <recommendedName>
        <fullName evidence="4">Alpha/beta superfamily hydrolase</fullName>
    </recommendedName>
</protein>
<evidence type="ECO:0000256" key="1">
    <source>
        <dbReference type="SAM" id="Phobius"/>
    </source>
</evidence>
<dbReference type="Gene3D" id="3.40.50.1820">
    <property type="entry name" value="alpha/beta hydrolase"/>
    <property type="match status" value="1"/>
</dbReference>
<dbReference type="Proteomes" id="UP000308549">
    <property type="component" value="Unassembled WGS sequence"/>
</dbReference>
<accession>A0A4V5N6N0</accession>
<keyword evidence="1" id="KW-0812">Transmembrane</keyword>
<dbReference type="GO" id="GO:0008474">
    <property type="term" value="F:palmitoyl-(protein) hydrolase activity"/>
    <property type="evidence" value="ECO:0007669"/>
    <property type="project" value="TreeGrafter"/>
</dbReference>